<evidence type="ECO:0008006" key="4">
    <source>
        <dbReference type="Google" id="ProtNLM"/>
    </source>
</evidence>
<feature type="transmembrane region" description="Helical" evidence="1">
    <location>
        <begin position="12"/>
        <end position="32"/>
    </location>
</feature>
<keyword evidence="3" id="KW-1185">Reference proteome</keyword>
<accession>A0A437SXY3</accession>
<evidence type="ECO:0000313" key="3">
    <source>
        <dbReference type="Proteomes" id="UP000288291"/>
    </source>
</evidence>
<sequence>MIRDDTRQTIKFVIGVIIAAIVFYLASIFVFYRAGTPSRVNDQKITQLAQQKTPIKVVQKYYHLDRGVNSYSLKGTNSRGEVYYFIYLPHSQHAYLYSGKRGVSASKVRDSFSQRHAGQKITAVNLGWYEGKPVWEVSAKNAEGNLAFALYDFKNGNELNSVDNL</sequence>
<protein>
    <recommendedName>
        <fullName evidence="4">DUF5590 domain-containing protein</fullName>
    </recommendedName>
</protein>
<organism evidence="2 3">
    <name type="scientific">Lactobacillus xujianguonis</name>
    <dbReference type="NCBI Taxonomy" id="2495899"/>
    <lineage>
        <taxon>Bacteria</taxon>
        <taxon>Bacillati</taxon>
        <taxon>Bacillota</taxon>
        <taxon>Bacilli</taxon>
        <taxon>Lactobacillales</taxon>
        <taxon>Lactobacillaceae</taxon>
        <taxon>Lactobacillus</taxon>
    </lineage>
</organism>
<evidence type="ECO:0000313" key="2">
    <source>
        <dbReference type="EMBL" id="RVU71730.1"/>
    </source>
</evidence>
<name>A0A437SXY3_9LACO</name>
<dbReference type="Gene3D" id="3.10.450.40">
    <property type="match status" value="1"/>
</dbReference>
<dbReference type="EMBL" id="RXIA01000001">
    <property type="protein sequence ID" value="RVU71730.1"/>
    <property type="molecule type" value="Genomic_DNA"/>
</dbReference>
<dbReference type="Proteomes" id="UP000288291">
    <property type="component" value="Unassembled WGS sequence"/>
</dbReference>
<keyword evidence="1" id="KW-0812">Transmembrane</keyword>
<gene>
    <name evidence="2" type="ORF">EJK17_00175</name>
</gene>
<proteinExistence type="predicted"/>
<dbReference type="InterPro" id="IPR046350">
    <property type="entry name" value="Cystatin_sf"/>
</dbReference>
<dbReference type="AlphaFoldDB" id="A0A437SXY3"/>
<evidence type="ECO:0000256" key="1">
    <source>
        <dbReference type="SAM" id="Phobius"/>
    </source>
</evidence>
<comment type="caution">
    <text evidence="2">The sequence shown here is derived from an EMBL/GenBank/DDBJ whole genome shotgun (WGS) entry which is preliminary data.</text>
</comment>
<dbReference type="SUPFAM" id="SSF54403">
    <property type="entry name" value="Cystatin/monellin"/>
    <property type="match status" value="1"/>
</dbReference>
<keyword evidence="1" id="KW-1133">Transmembrane helix</keyword>
<keyword evidence="1" id="KW-0472">Membrane</keyword>
<reference evidence="2 3" key="1">
    <citation type="submission" date="2018-12" db="EMBL/GenBank/DDBJ databases">
        <authorList>
            <person name="Meng J."/>
        </authorList>
    </citation>
    <scope>NUCLEOTIDE SEQUENCE [LARGE SCALE GENOMIC DNA]</scope>
    <source>
        <strain evidence="2 3">HT111-2</strain>
    </source>
</reference>